<evidence type="ECO:0000256" key="1">
    <source>
        <dbReference type="ARBA" id="ARBA00004141"/>
    </source>
</evidence>
<dbReference type="Gene3D" id="1.10.3730.20">
    <property type="match status" value="1"/>
</dbReference>
<keyword evidence="3" id="KW-0762">Sugar transport</keyword>
<feature type="transmembrane region" description="Helical" evidence="8">
    <location>
        <begin position="161"/>
        <end position="181"/>
    </location>
</feature>
<dbReference type="SUPFAM" id="SSF103481">
    <property type="entry name" value="Multidrug resistance efflux transporter EmrE"/>
    <property type="match status" value="1"/>
</dbReference>
<dbReference type="Proteomes" id="UP000614601">
    <property type="component" value="Unassembled WGS sequence"/>
</dbReference>
<feature type="transmembrane region" description="Helical" evidence="8">
    <location>
        <begin position="282"/>
        <end position="301"/>
    </location>
</feature>
<feature type="transmembrane region" description="Helical" evidence="8">
    <location>
        <begin position="133"/>
        <end position="154"/>
    </location>
</feature>
<feature type="transmembrane region" description="Helical" evidence="8">
    <location>
        <begin position="61"/>
        <end position="84"/>
    </location>
</feature>
<evidence type="ECO:0000256" key="2">
    <source>
        <dbReference type="ARBA" id="ARBA00009976"/>
    </source>
</evidence>
<reference evidence="9" key="1">
    <citation type="submission" date="2020-09" db="EMBL/GenBank/DDBJ databases">
        <authorList>
            <person name="Kikuchi T."/>
        </authorList>
    </citation>
    <scope>NUCLEOTIDE SEQUENCE</scope>
    <source>
        <strain evidence="9">SH1</strain>
    </source>
</reference>
<evidence type="ECO:0000256" key="5">
    <source>
        <dbReference type="ARBA" id="ARBA00022989"/>
    </source>
</evidence>
<evidence type="ECO:0000256" key="7">
    <source>
        <dbReference type="SAM" id="MobiDB-lite"/>
    </source>
</evidence>
<evidence type="ECO:0000256" key="8">
    <source>
        <dbReference type="SAM" id="Phobius"/>
    </source>
</evidence>
<dbReference type="Proteomes" id="UP000783686">
    <property type="component" value="Unassembled WGS sequence"/>
</dbReference>
<dbReference type="OrthoDB" id="408493at2759"/>
<comment type="similarity">
    <text evidence="2">Belongs to the nucleotide-sugar transporter family. SLC35A subfamily.</text>
</comment>
<keyword evidence="4 8" id="KW-0812">Transmembrane</keyword>
<keyword evidence="5 8" id="KW-1133">Transmembrane helix</keyword>
<evidence type="ECO:0000256" key="4">
    <source>
        <dbReference type="ARBA" id="ARBA00022692"/>
    </source>
</evidence>
<dbReference type="EMBL" id="CAJFCW020000004">
    <property type="protein sequence ID" value="CAG9111537.1"/>
    <property type="molecule type" value="Genomic_DNA"/>
</dbReference>
<sequence length="391" mass="43342">MSKNDIDKEALTDVEKQPETKEKQRNWEYYLRYVSLIVLVVQNTGQVLLTRYATRRDQEQFIKTVAVFFNEVVKLIAGSILFLLSTGDVRKAGLELKLHFVTHWFETLKVGVPAFIYTIQNFLLYLSIEHLDAGTYMVTYQLKILTTALFTVIMLKRRLSLVQWAALALLTVGVAIVQISAGKAPAPVVALNGTLVSTTIKPISKATEQQPLIGFSAVVTAAIMSGFAGIYFEKILKGSEVSIWLRNIQLSVLSIPISLVVIAVKDREKVLSRGFLSGFDYVVWSVVLCQALGGLIVAVVIKYADNILKAFATSIAIIVACLASIVLFSTFPTIMFLLGAVLVIGAVVLYSTFPYRAPYHQPKEDLKMEDLAEPLEEKKEEDGANDNIKDV</sequence>
<evidence type="ECO:0000256" key="6">
    <source>
        <dbReference type="ARBA" id="ARBA00023136"/>
    </source>
</evidence>
<proteinExistence type="inferred from homology"/>
<organism evidence="9 10">
    <name type="scientific">Bursaphelenchus okinawaensis</name>
    <dbReference type="NCBI Taxonomy" id="465554"/>
    <lineage>
        <taxon>Eukaryota</taxon>
        <taxon>Metazoa</taxon>
        <taxon>Ecdysozoa</taxon>
        <taxon>Nematoda</taxon>
        <taxon>Chromadorea</taxon>
        <taxon>Rhabditida</taxon>
        <taxon>Tylenchina</taxon>
        <taxon>Tylenchomorpha</taxon>
        <taxon>Aphelenchoidea</taxon>
        <taxon>Aphelenchoididae</taxon>
        <taxon>Bursaphelenchus</taxon>
    </lineage>
</organism>
<keyword evidence="3" id="KW-0813">Transport</keyword>
<dbReference type="PIRSF" id="PIRSF005799">
    <property type="entry name" value="UDP-gal_transpt"/>
    <property type="match status" value="1"/>
</dbReference>
<dbReference type="Pfam" id="PF04142">
    <property type="entry name" value="Nuc_sug_transp"/>
    <property type="match status" value="1"/>
</dbReference>
<keyword evidence="10" id="KW-1185">Reference proteome</keyword>
<evidence type="ECO:0008006" key="11">
    <source>
        <dbReference type="Google" id="ProtNLM"/>
    </source>
</evidence>
<dbReference type="GO" id="GO:0000139">
    <property type="term" value="C:Golgi membrane"/>
    <property type="evidence" value="ECO:0007669"/>
    <property type="project" value="InterPro"/>
</dbReference>
<evidence type="ECO:0000313" key="10">
    <source>
        <dbReference type="Proteomes" id="UP000614601"/>
    </source>
</evidence>
<name>A0A811KT04_9BILA</name>
<feature type="transmembrane region" description="Helical" evidence="8">
    <location>
        <begin position="334"/>
        <end position="353"/>
    </location>
</feature>
<dbReference type="PANTHER" id="PTHR10231">
    <property type="entry name" value="NUCLEOTIDE-SUGAR TRANSMEMBRANE TRANSPORTER"/>
    <property type="match status" value="1"/>
</dbReference>
<evidence type="ECO:0000256" key="3">
    <source>
        <dbReference type="ARBA" id="ARBA00022597"/>
    </source>
</evidence>
<gene>
    <name evidence="9" type="ORF">BOKJ2_LOCUS7948</name>
</gene>
<feature type="transmembrane region" description="Helical" evidence="8">
    <location>
        <begin position="212"/>
        <end position="232"/>
    </location>
</feature>
<keyword evidence="6 8" id="KW-0472">Membrane</keyword>
<evidence type="ECO:0000313" key="9">
    <source>
        <dbReference type="EMBL" id="CAD5218738.1"/>
    </source>
</evidence>
<feature type="transmembrane region" description="Helical" evidence="8">
    <location>
        <begin position="244"/>
        <end position="262"/>
    </location>
</feature>
<feature type="transmembrane region" description="Helical" evidence="8">
    <location>
        <begin position="308"/>
        <end position="328"/>
    </location>
</feature>
<dbReference type="InterPro" id="IPR037185">
    <property type="entry name" value="EmrE-like"/>
</dbReference>
<dbReference type="InterPro" id="IPR007271">
    <property type="entry name" value="Nuc_sug_transpt"/>
</dbReference>
<dbReference type="GO" id="GO:0015165">
    <property type="term" value="F:pyrimidine nucleotide-sugar transmembrane transporter activity"/>
    <property type="evidence" value="ECO:0007669"/>
    <property type="project" value="InterPro"/>
</dbReference>
<protein>
    <recommendedName>
        <fullName evidence="11">UDP-galactose transporter</fullName>
    </recommendedName>
</protein>
<dbReference type="AlphaFoldDB" id="A0A811KT04"/>
<comment type="caution">
    <text evidence="9">The sequence shown here is derived from an EMBL/GenBank/DDBJ whole genome shotgun (WGS) entry which is preliminary data.</text>
</comment>
<comment type="subcellular location">
    <subcellularLocation>
        <location evidence="1">Membrane</location>
        <topology evidence="1">Multi-pass membrane protein</topology>
    </subcellularLocation>
</comment>
<dbReference type="NCBIfam" id="TIGR00803">
    <property type="entry name" value="nst"/>
    <property type="match status" value="1"/>
</dbReference>
<accession>A0A811KT04</accession>
<dbReference type="EMBL" id="CAJFDH010000004">
    <property type="protein sequence ID" value="CAD5218738.1"/>
    <property type="molecule type" value="Genomic_DNA"/>
</dbReference>
<feature type="region of interest" description="Disordered" evidence="7">
    <location>
        <begin position="370"/>
        <end position="391"/>
    </location>
</feature>